<feature type="compositionally biased region" description="Basic residues" evidence="1">
    <location>
        <begin position="69"/>
        <end position="82"/>
    </location>
</feature>
<keyword evidence="3" id="KW-1185">Reference proteome</keyword>
<feature type="compositionally biased region" description="Basic and acidic residues" evidence="1">
    <location>
        <begin position="134"/>
        <end position="148"/>
    </location>
</feature>
<feature type="region of interest" description="Disordered" evidence="1">
    <location>
        <begin position="1"/>
        <end position="164"/>
    </location>
</feature>
<dbReference type="AlphaFoldDB" id="A0A813C1R9"/>
<feature type="non-terminal residue" evidence="2">
    <location>
        <position position="220"/>
    </location>
</feature>
<proteinExistence type="predicted"/>
<evidence type="ECO:0000313" key="2">
    <source>
        <dbReference type="EMBL" id="CAE7931501.1"/>
    </source>
</evidence>
<gene>
    <name evidence="2" type="primary">rlmN1</name>
    <name evidence="2" type="ORF">SNEC2469_LOCUS32435</name>
</gene>
<feature type="non-terminal residue" evidence="2">
    <location>
        <position position="1"/>
    </location>
</feature>
<evidence type="ECO:0000313" key="3">
    <source>
        <dbReference type="Proteomes" id="UP000601435"/>
    </source>
</evidence>
<sequence length="220" mass="25765">DGPEKVGDGRGEWQGDEGQYNINWQDPNIGKKQGEYKPEEPLDDEWLEPNDVSAVPDEFEDDESDERRPRRRQRPLRRRARTRYMEDGSSASAVQAPRARAEVPPRREPWRPPVFRPSGPGGAPRENTPLPPRGRREAPRRGQSRPERQPSQQQRRIELEPPVRPVNLEAMAAKGLPKMNLYQRHGRRLEPYDFDYYVIRELGLEKKVTKQLRQWIYEKG</sequence>
<dbReference type="Proteomes" id="UP000601435">
    <property type="component" value="Unassembled WGS sequence"/>
</dbReference>
<reference evidence="2" key="1">
    <citation type="submission" date="2021-02" db="EMBL/GenBank/DDBJ databases">
        <authorList>
            <person name="Dougan E. K."/>
            <person name="Rhodes N."/>
            <person name="Thang M."/>
            <person name="Chan C."/>
        </authorList>
    </citation>
    <scope>NUCLEOTIDE SEQUENCE</scope>
</reference>
<organism evidence="2 3">
    <name type="scientific">Symbiodinium necroappetens</name>
    <dbReference type="NCBI Taxonomy" id="1628268"/>
    <lineage>
        <taxon>Eukaryota</taxon>
        <taxon>Sar</taxon>
        <taxon>Alveolata</taxon>
        <taxon>Dinophyceae</taxon>
        <taxon>Suessiales</taxon>
        <taxon>Symbiodiniaceae</taxon>
        <taxon>Symbiodinium</taxon>
    </lineage>
</organism>
<feature type="compositionally biased region" description="Basic and acidic residues" evidence="1">
    <location>
        <begin position="1"/>
        <end position="13"/>
    </location>
</feature>
<evidence type="ECO:0000256" key="1">
    <source>
        <dbReference type="SAM" id="MobiDB-lite"/>
    </source>
</evidence>
<accession>A0A813C1R9</accession>
<comment type="caution">
    <text evidence="2">The sequence shown here is derived from an EMBL/GenBank/DDBJ whole genome shotgun (WGS) entry which is preliminary data.</text>
</comment>
<protein>
    <submittedName>
        <fullName evidence="2">RlmN1 protein</fullName>
    </submittedName>
</protein>
<name>A0A813C1R9_9DINO</name>
<dbReference type="EMBL" id="CAJNJA010082063">
    <property type="protein sequence ID" value="CAE7931501.1"/>
    <property type="molecule type" value="Genomic_DNA"/>
</dbReference>
<feature type="compositionally biased region" description="Basic and acidic residues" evidence="1">
    <location>
        <begin position="99"/>
        <end position="110"/>
    </location>
</feature>
<dbReference type="OrthoDB" id="10590429at2759"/>